<accession>A0A2M6XTJ2</accession>
<gene>
    <name evidence="2" type="ORF">COT27_00290</name>
</gene>
<evidence type="ECO:0000313" key="3">
    <source>
        <dbReference type="Proteomes" id="UP000230586"/>
    </source>
</evidence>
<reference evidence="3" key="1">
    <citation type="submission" date="2017-09" db="EMBL/GenBank/DDBJ databases">
        <title>Depth-based differentiation of microbial function through sediment-hosted aquifers and enrichment of novel symbionts in the deep terrestrial subsurface.</title>
        <authorList>
            <person name="Probst A.J."/>
            <person name="Ladd B."/>
            <person name="Jarett J.K."/>
            <person name="Geller-Mcgrath D.E."/>
            <person name="Sieber C.M.K."/>
            <person name="Emerson J.B."/>
            <person name="Anantharaman K."/>
            <person name="Thomas B.C."/>
            <person name="Malmstrom R."/>
            <person name="Stieglmeier M."/>
            <person name="Klingl A."/>
            <person name="Woyke T."/>
            <person name="Ryan C.M."/>
            <person name="Banfield J.F."/>
        </authorList>
    </citation>
    <scope>NUCLEOTIDE SEQUENCE [LARGE SCALE GENOMIC DNA]</scope>
</reference>
<dbReference type="EMBL" id="PEXX01000005">
    <property type="protein sequence ID" value="PIU10968.1"/>
    <property type="molecule type" value="Genomic_DNA"/>
</dbReference>
<organism evidence="2 3">
    <name type="scientific">Candidatus Kuenenbacteria bacterium CG08_land_8_20_14_0_20_37_23</name>
    <dbReference type="NCBI Taxonomy" id="1974617"/>
    <lineage>
        <taxon>Bacteria</taxon>
        <taxon>Candidatus Kueneniibacteriota</taxon>
    </lineage>
</organism>
<protein>
    <recommendedName>
        <fullName evidence="1">DAGKc domain-containing protein</fullName>
    </recommendedName>
</protein>
<dbReference type="InterPro" id="IPR017438">
    <property type="entry name" value="ATP-NAD_kinase_N"/>
</dbReference>
<comment type="caution">
    <text evidence="2">The sequence shown here is derived from an EMBL/GenBank/DDBJ whole genome shotgun (WGS) entry which is preliminary data.</text>
</comment>
<dbReference type="InterPro" id="IPR001206">
    <property type="entry name" value="Diacylglycerol_kinase_cat_dom"/>
</dbReference>
<dbReference type="SUPFAM" id="SSF111331">
    <property type="entry name" value="NAD kinase/diacylglycerol kinase-like"/>
    <property type="match status" value="1"/>
</dbReference>
<dbReference type="Proteomes" id="UP000230586">
    <property type="component" value="Unassembled WGS sequence"/>
</dbReference>
<dbReference type="Gene3D" id="3.40.50.10330">
    <property type="entry name" value="Probable inorganic polyphosphate/atp-NAD kinase, domain 1"/>
    <property type="match status" value="1"/>
</dbReference>
<dbReference type="PROSITE" id="PS50146">
    <property type="entry name" value="DAGK"/>
    <property type="match status" value="1"/>
</dbReference>
<name>A0A2M6XTJ2_9BACT</name>
<dbReference type="InterPro" id="IPR016064">
    <property type="entry name" value="NAD/diacylglycerol_kinase_sf"/>
</dbReference>
<evidence type="ECO:0000259" key="1">
    <source>
        <dbReference type="PROSITE" id="PS50146"/>
    </source>
</evidence>
<proteinExistence type="predicted"/>
<dbReference type="GO" id="GO:0016301">
    <property type="term" value="F:kinase activity"/>
    <property type="evidence" value="ECO:0007669"/>
    <property type="project" value="InterPro"/>
</dbReference>
<sequence>MYYYIYDTFINQKKYENSLQKIEQSLVDAGISGKIFRLNVLKNLEDIANQAENDNIKNIIAVGNDQTMSKIANLLVGKNLATGIIPIGEHNNFARSFGINSSQEACNILSKRKIEQIDVGKINNQYFLLSLKSLTNDIIFDFGDYSISPKKNNKSCDIYNINPMGADFKSNPKDGIMEAVFSPGQQSWLARFLSGKKNEIDNRSIFPIKKVLIRHSKKSVLLSIDGQKNIKTPVEVEVLKRKLKIIVGKEKIFN</sequence>
<dbReference type="Pfam" id="PF00781">
    <property type="entry name" value="DAGK_cat"/>
    <property type="match status" value="1"/>
</dbReference>
<evidence type="ECO:0000313" key="2">
    <source>
        <dbReference type="EMBL" id="PIU10968.1"/>
    </source>
</evidence>
<feature type="domain" description="DAGKc" evidence="1">
    <location>
        <begin position="45"/>
        <end position="126"/>
    </location>
</feature>
<dbReference type="AlphaFoldDB" id="A0A2M6XTJ2"/>